<evidence type="ECO:0000259" key="2">
    <source>
        <dbReference type="Pfam" id="PF12776"/>
    </source>
</evidence>
<dbReference type="AlphaFoldDB" id="A0A7J7LFK3"/>
<reference evidence="3 4" key="1">
    <citation type="journal article" date="2020" name="IScience">
        <title>Genome Sequencing of the Endangered Kingdonia uniflora (Circaeasteraceae, Ranunculales) Reveals Potential Mechanisms of Evolutionary Specialization.</title>
        <authorList>
            <person name="Sun Y."/>
            <person name="Deng T."/>
            <person name="Zhang A."/>
            <person name="Moore M.J."/>
            <person name="Landis J.B."/>
            <person name="Lin N."/>
            <person name="Zhang H."/>
            <person name="Zhang X."/>
            <person name="Huang J."/>
            <person name="Zhang X."/>
            <person name="Sun H."/>
            <person name="Wang H."/>
        </authorList>
    </citation>
    <scope>NUCLEOTIDE SEQUENCE [LARGE SCALE GENOMIC DNA]</scope>
    <source>
        <strain evidence="3">TB1705</strain>
        <tissue evidence="3">Leaf</tissue>
    </source>
</reference>
<accession>A0A7J7LFK3</accession>
<feature type="compositionally biased region" description="Polar residues" evidence="1">
    <location>
        <begin position="238"/>
        <end position="254"/>
    </location>
</feature>
<comment type="caution">
    <text evidence="3">The sequence shown here is derived from an EMBL/GenBank/DDBJ whole genome shotgun (WGS) entry which is preliminary data.</text>
</comment>
<organism evidence="3 4">
    <name type="scientific">Kingdonia uniflora</name>
    <dbReference type="NCBI Taxonomy" id="39325"/>
    <lineage>
        <taxon>Eukaryota</taxon>
        <taxon>Viridiplantae</taxon>
        <taxon>Streptophyta</taxon>
        <taxon>Embryophyta</taxon>
        <taxon>Tracheophyta</taxon>
        <taxon>Spermatophyta</taxon>
        <taxon>Magnoliopsida</taxon>
        <taxon>Ranunculales</taxon>
        <taxon>Circaeasteraceae</taxon>
        <taxon>Kingdonia</taxon>
    </lineage>
</organism>
<feature type="domain" description="Myb/SANT-like" evidence="2">
    <location>
        <begin position="128"/>
        <end position="190"/>
    </location>
</feature>
<dbReference type="PANTHER" id="PTHR31704:SF37">
    <property type="entry name" value="HEAT SHOCK PROTEIN"/>
    <property type="match status" value="1"/>
</dbReference>
<gene>
    <name evidence="3" type="ORF">GIB67_021252</name>
</gene>
<evidence type="ECO:0000313" key="3">
    <source>
        <dbReference type="EMBL" id="KAF6141436.1"/>
    </source>
</evidence>
<dbReference type="OrthoDB" id="76215at2759"/>
<feature type="region of interest" description="Disordered" evidence="1">
    <location>
        <begin position="235"/>
        <end position="265"/>
    </location>
</feature>
<name>A0A7J7LFK3_9MAGN</name>
<evidence type="ECO:0000313" key="4">
    <source>
        <dbReference type="Proteomes" id="UP000541444"/>
    </source>
</evidence>
<evidence type="ECO:0000256" key="1">
    <source>
        <dbReference type="SAM" id="MobiDB-lite"/>
    </source>
</evidence>
<dbReference type="EMBL" id="JACGCM010002327">
    <property type="protein sequence ID" value="KAF6141436.1"/>
    <property type="molecule type" value="Genomic_DNA"/>
</dbReference>
<sequence>MREKAIQEFGRDVTLNSLRNRWWCLMNKYKNWVILKQLVGEGYDEATGTFNLTEPRWVEILEVLPETRRFKHDLQLGKKSVSPKIKTMMPEPDYRIPTVILDNVLASAPVGLLGLLLLFQLCRYHQRKEAVEEELNNMQNFHVLKQKELKNQWVYMKKQWQVWRGLINRTGHGYDPVSGELLGEDVWKVYPPTDYVPLPDDMNVDNTQVPHVKVNYPWEGEAIPSYDVPISPVREPTPGSTSHTPVAQVGVQTQSKEKRSATTVQPLDPTELVQSFISAFTAQGASSTSTNNNDTSSKVRKVLKDMVSSYEIDNALFFKSLKFLGRSNEYTYRLMFLGLSPEKRVSFLEALLR</sequence>
<dbReference type="Proteomes" id="UP000541444">
    <property type="component" value="Unassembled WGS sequence"/>
</dbReference>
<dbReference type="Pfam" id="PF12776">
    <property type="entry name" value="Myb_DNA-bind_3"/>
    <property type="match status" value="1"/>
</dbReference>
<keyword evidence="4" id="KW-1185">Reference proteome</keyword>
<dbReference type="PANTHER" id="PTHR31704">
    <property type="entry name" value="MYB/SANT-LIKE DNA-BINDING DOMAIN PROTEIN-RELATED"/>
    <property type="match status" value="1"/>
</dbReference>
<protein>
    <recommendedName>
        <fullName evidence="2">Myb/SANT-like domain-containing protein</fullName>
    </recommendedName>
</protein>
<proteinExistence type="predicted"/>
<dbReference type="InterPro" id="IPR024752">
    <property type="entry name" value="Myb/SANT-like_dom"/>
</dbReference>